<dbReference type="RefSeq" id="WP_130142499.1">
    <property type="nucleotide sequence ID" value="NZ_SGIT01000003.1"/>
</dbReference>
<reference evidence="2 3" key="1">
    <citation type="submission" date="2019-02" db="EMBL/GenBank/DDBJ databases">
        <authorList>
            <person name="Li Y."/>
        </authorList>
    </citation>
    <scope>NUCLEOTIDE SEQUENCE [LARGE SCALE GENOMIC DNA]</scope>
    <source>
        <strain evidence="2 3">30C10-4-7</strain>
    </source>
</reference>
<dbReference type="AlphaFoldDB" id="A0A4Q6XN71"/>
<dbReference type="PROSITE" id="PS51257">
    <property type="entry name" value="PROKAR_LIPOPROTEIN"/>
    <property type="match status" value="1"/>
</dbReference>
<dbReference type="Proteomes" id="UP000292855">
    <property type="component" value="Unassembled WGS sequence"/>
</dbReference>
<dbReference type="EMBL" id="SGIT01000003">
    <property type="protein sequence ID" value="RZF58714.1"/>
    <property type="molecule type" value="Genomic_DNA"/>
</dbReference>
<comment type="caution">
    <text evidence="2">The sequence shown here is derived from an EMBL/GenBank/DDBJ whole genome shotgun (WGS) entry which is preliminary data.</text>
</comment>
<keyword evidence="3" id="KW-1185">Reference proteome</keyword>
<feature type="domain" description="DUF5013" evidence="1">
    <location>
        <begin position="242"/>
        <end position="382"/>
    </location>
</feature>
<evidence type="ECO:0000259" key="1">
    <source>
        <dbReference type="Pfam" id="PF16405"/>
    </source>
</evidence>
<dbReference type="InterPro" id="IPR032181">
    <property type="entry name" value="DUF5013"/>
</dbReference>
<evidence type="ECO:0000313" key="2">
    <source>
        <dbReference type="EMBL" id="RZF58714.1"/>
    </source>
</evidence>
<accession>A0A4Q6XN71</accession>
<evidence type="ECO:0000313" key="3">
    <source>
        <dbReference type="Proteomes" id="UP000292855"/>
    </source>
</evidence>
<sequence>MMKTNNLIYIIVLLSSIILSACSKMDEYKQYVEGGEIVYPTKIDSLQILSGKNQVMVHGVVSVNRGMTNYRIFWNNRQDSIVVPVELTENIDTLTYVIENLPEGTINFEVRSYDDKGNSSVPTYLVGNVYGDRFREGLFQRAILNSAFNKEGEFNITLQDVSKDMGFYGIRLEYKNIDDRQVDTVIVTPNINATAVLKDYVMGSTIDYTTVYRPEPNSIDTFVYNKHEAVRVIGDVSEVYLKNYKKPFYPSDYDGNRWGTLLDWETNAAAKNHWAGDILVGGYASDNGGSAKFEAGWGAADIINGKIHQTILLPKGKYRFSTRVTEDAWGGDVPGYLIANEGNQLSDYDYIDSDTRLGSVKMTGGDVSFEFEVMETSAVSLGYVVNMTAEKWLTMEYFKLEIL</sequence>
<organism evidence="2 3">
    <name type="scientific">Sphingobacterium corticibacterium</name>
    <dbReference type="NCBI Taxonomy" id="2484746"/>
    <lineage>
        <taxon>Bacteria</taxon>
        <taxon>Pseudomonadati</taxon>
        <taxon>Bacteroidota</taxon>
        <taxon>Sphingobacteriia</taxon>
        <taxon>Sphingobacteriales</taxon>
        <taxon>Sphingobacteriaceae</taxon>
        <taxon>Sphingobacterium</taxon>
    </lineage>
</organism>
<protein>
    <submittedName>
        <fullName evidence="2">DUF5013 domain-containing protein</fullName>
    </submittedName>
</protein>
<proteinExistence type="predicted"/>
<dbReference type="Pfam" id="PF16405">
    <property type="entry name" value="DUF5013"/>
    <property type="match status" value="1"/>
</dbReference>
<dbReference type="OrthoDB" id="1043438at2"/>
<gene>
    <name evidence="2" type="ORF">EWE74_15405</name>
</gene>
<dbReference type="Pfam" id="PF16389">
    <property type="entry name" value="DUF4998"/>
    <property type="match status" value="1"/>
</dbReference>
<name>A0A4Q6XN71_9SPHI</name>